<feature type="transmembrane region" description="Helical" evidence="6">
    <location>
        <begin position="723"/>
        <end position="746"/>
    </location>
</feature>
<keyword evidence="9" id="KW-1185">Reference proteome</keyword>
<gene>
    <name evidence="8" type="ORF">NIT7321_00709</name>
</gene>
<feature type="domain" description="ABC3 transporter permease C-terminal" evidence="7">
    <location>
        <begin position="676"/>
        <end position="793"/>
    </location>
</feature>
<name>A0A0H5CZB3_9RHOB</name>
<dbReference type="PANTHER" id="PTHR30287:SF2">
    <property type="entry name" value="BLL1001 PROTEIN"/>
    <property type="match status" value="1"/>
</dbReference>
<feature type="domain" description="ABC3 transporter permease C-terminal" evidence="7">
    <location>
        <begin position="231"/>
        <end position="355"/>
    </location>
</feature>
<evidence type="ECO:0000313" key="9">
    <source>
        <dbReference type="Proteomes" id="UP000043764"/>
    </source>
</evidence>
<keyword evidence="3 6" id="KW-0812">Transmembrane</keyword>
<feature type="transmembrane region" description="Helical" evidence="6">
    <location>
        <begin position="446"/>
        <end position="466"/>
    </location>
</feature>
<evidence type="ECO:0000313" key="8">
    <source>
        <dbReference type="EMBL" id="CRL09873.1"/>
    </source>
</evidence>
<feature type="transmembrane region" description="Helical" evidence="6">
    <location>
        <begin position="229"/>
        <end position="250"/>
    </location>
</feature>
<dbReference type="InterPro" id="IPR038766">
    <property type="entry name" value="Membrane_comp_ABC_pdt"/>
</dbReference>
<dbReference type="GO" id="GO:0005886">
    <property type="term" value="C:plasma membrane"/>
    <property type="evidence" value="ECO:0007669"/>
    <property type="project" value="UniProtKB-SubCell"/>
</dbReference>
<sequence length="804" mass="86611">MIAPTLMAVLSHWRRQPLQLGMLVIGLALATALWSAVQAINSEARASYTEAAAQISPDQEDYLIGDAEFIELSQYVALRRAGWLVSPLLIGEFGDPGSRIELLGIDILTHPMAETLTEVNTPQQAEPLQPADLLLPPGRLFVHPETKLPDTDLPPVIANANVLPGTAVGDIGTVARLLQSGSRISRLVILPQQPAGLPPLRDIAPDLIRQSGSTGADTEQLTRSFHLNLTAFGLLAFAVGLFIVQGTIALGIEQRRGMFRTLRSLGIPIKILLSFIFTELAIITTLAALIGLALGYLIAAALMPGVGATLSGLYGADLPGSLRLRPSWVLSGFGMALAGMLMAGVQSAWSIRALPILAPPASAARGQQTLRGHRWSAAAGGLLLLAAAVIPIALDGLFAGFLFLGGLMIGAALLLPLLLSLLATLGGRLAKRPLSQWLWADMRAQLPGLSLALMALLLALATNIGVGTMVSSFRLTFVGWLDQRLASELYMTLPNSDDAREVTPWLEERGVRVLPIRHSDERFNGAPMEVYCVVDDATYRDNWPLIAAQTQAWDQIAQGTGVLINEQLARRADLAPGDPLQIAADWQMTIAGVYSDYGNPHPQAIVGLDRLLAERPQIENRRFGLRVDADKAQGLRADLQEAFDLPATAFIDQRALKDRSLAIFERTFVVTGALNLLTFGVAGFAMLTSLLTLWSQRLPQLAPIWAMGVTRHKLARLEVLRSVCLAALTAVLALPLGLMLGWALLAVVNVEAFGWRLPMVLFPMEWLRLFAMALMAAALAAALPALRLARLKPADLLRVFANER</sequence>
<dbReference type="RefSeq" id="WP_050672596.1">
    <property type="nucleotide sequence ID" value="NZ_CVRL01000007.1"/>
</dbReference>
<reference evidence="9" key="1">
    <citation type="submission" date="2015-05" db="EMBL/GenBank/DDBJ databases">
        <authorList>
            <person name="Rodrigo-Torres Lidia"/>
            <person name="Arahal R.David."/>
        </authorList>
    </citation>
    <scope>NUCLEOTIDE SEQUENCE [LARGE SCALE GENOMIC DNA]</scope>
    <source>
        <strain evidence="9">CECT 7321</strain>
    </source>
</reference>
<evidence type="ECO:0000256" key="3">
    <source>
        <dbReference type="ARBA" id="ARBA00022692"/>
    </source>
</evidence>
<keyword evidence="4 6" id="KW-1133">Transmembrane helix</keyword>
<evidence type="ECO:0000256" key="4">
    <source>
        <dbReference type="ARBA" id="ARBA00022989"/>
    </source>
</evidence>
<evidence type="ECO:0000256" key="6">
    <source>
        <dbReference type="SAM" id="Phobius"/>
    </source>
</evidence>
<keyword evidence="5 6" id="KW-0472">Membrane</keyword>
<feature type="transmembrane region" description="Helical" evidence="6">
    <location>
        <begin position="328"/>
        <end position="354"/>
    </location>
</feature>
<feature type="transmembrane region" description="Helical" evidence="6">
    <location>
        <begin position="271"/>
        <end position="299"/>
    </location>
</feature>
<dbReference type="InterPro" id="IPR003838">
    <property type="entry name" value="ABC3_permease_C"/>
</dbReference>
<evidence type="ECO:0000256" key="1">
    <source>
        <dbReference type="ARBA" id="ARBA00004651"/>
    </source>
</evidence>
<accession>A0A0H5CZB3</accession>
<feature type="transmembrane region" description="Helical" evidence="6">
    <location>
        <begin position="766"/>
        <end position="786"/>
    </location>
</feature>
<dbReference type="EMBL" id="CVRL01000007">
    <property type="protein sequence ID" value="CRL09873.1"/>
    <property type="molecule type" value="Genomic_DNA"/>
</dbReference>
<dbReference type="PANTHER" id="PTHR30287">
    <property type="entry name" value="MEMBRANE COMPONENT OF PREDICTED ABC SUPERFAMILY METABOLITE UPTAKE TRANSPORTER"/>
    <property type="match status" value="1"/>
</dbReference>
<keyword evidence="2" id="KW-1003">Cell membrane</keyword>
<evidence type="ECO:0000256" key="5">
    <source>
        <dbReference type="ARBA" id="ARBA00023136"/>
    </source>
</evidence>
<feature type="transmembrane region" description="Helical" evidence="6">
    <location>
        <begin position="375"/>
        <end position="394"/>
    </location>
</feature>
<comment type="subcellular location">
    <subcellularLocation>
        <location evidence="1">Cell membrane</location>
        <topology evidence="1">Multi-pass membrane protein</topology>
    </subcellularLocation>
</comment>
<feature type="transmembrane region" description="Helical" evidence="6">
    <location>
        <begin position="668"/>
        <end position="694"/>
    </location>
</feature>
<organism evidence="8 9">
    <name type="scientific">Phaeobacter italicus</name>
    <dbReference type="NCBI Taxonomy" id="481446"/>
    <lineage>
        <taxon>Bacteria</taxon>
        <taxon>Pseudomonadati</taxon>
        <taxon>Pseudomonadota</taxon>
        <taxon>Alphaproteobacteria</taxon>
        <taxon>Rhodobacterales</taxon>
        <taxon>Roseobacteraceae</taxon>
        <taxon>Phaeobacter</taxon>
    </lineage>
</organism>
<dbReference type="Proteomes" id="UP000043764">
    <property type="component" value="Unassembled WGS sequence"/>
</dbReference>
<protein>
    <submittedName>
        <fullName evidence="8">FtsX-like permease family protein</fullName>
    </submittedName>
</protein>
<dbReference type="STRING" id="481446.NIT7645_01362"/>
<dbReference type="Pfam" id="PF02687">
    <property type="entry name" value="FtsX"/>
    <property type="match status" value="2"/>
</dbReference>
<evidence type="ECO:0000259" key="7">
    <source>
        <dbReference type="Pfam" id="PF02687"/>
    </source>
</evidence>
<dbReference type="AlphaFoldDB" id="A0A0H5CZB3"/>
<proteinExistence type="predicted"/>
<feature type="transmembrane region" description="Helical" evidence="6">
    <location>
        <begin position="400"/>
        <end position="425"/>
    </location>
</feature>
<evidence type="ECO:0000256" key="2">
    <source>
        <dbReference type="ARBA" id="ARBA00022475"/>
    </source>
</evidence>